<reference evidence="3 4" key="1">
    <citation type="submission" date="2020-08" db="EMBL/GenBank/DDBJ databases">
        <title>A Genomic Blueprint of the Chicken Gut Microbiome.</title>
        <authorList>
            <person name="Gilroy R."/>
            <person name="Ravi A."/>
            <person name="Getino M."/>
            <person name="Pursley I."/>
            <person name="Horton D.L."/>
            <person name="Alikhan N.-F."/>
            <person name="Baker D."/>
            <person name="Gharbi K."/>
            <person name="Hall N."/>
            <person name="Watson M."/>
            <person name="Adriaenssens E.M."/>
            <person name="Foster-Nyarko E."/>
            <person name="Jarju S."/>
            <person name="Secka A."/>
            <person name="Antonio M."/>
            <person name="Oren A."/>
            <person name="Chaudhuri R."/>
            <person name="La Ragione R.M."/>
            <person name="Hildebrand F."/>
            <person name="Pallen M.J."/>
        </authorList>
    </citation>
    <scope>NUCLEOTIDE SEQUENCE [LARGE SCALE GENOMIC DNA]</scope>
    <source>
        <strain evidence="3 4">Sa3CVA3</strain>
    </source>
</reference>
<dbReference type="Proteomes" id="UP000638918">
    <property type="component" value="Unassembled WGS sequence"/>
</dbReference>
<accession>A0ABR8QZ43</accession>
<dbReference type="RefSeq" id="WP_191743167.1">
    <property type="nucleotide sequence ID" value="NZ_JACSQU010000001.1"/>
</dbReference>
<keyword evidence="2" id="KW-0472">Membrane</keyword>
<feature type="compositionally biased region" description="Basic and acidic residues" evidence="1">
    <location>
        <begin position="272"/>
        <end position="283"/>
    </location>
</feature>
<keyword evidence="2" id="KW-1133">Transmembrane helix</keyword>
<evidence type="ECO:0000256" key="2">
    <source>
        <dbReference type="SAM" id="Phobius"/>
    </source>
</evidence>
<proteinExistence type="predicted"/>
<dbReference type="EMBL" id="JACSQU010000001">
    <property type="protein sequence ID" value="MBD7940802.1"/>
    <property type="molecule type" value="Genomic_DNA"/>
</dbReference>
<evidence type="ECO:0000256" key="1">
    <source>
        <dbReference type="SAM" id="MobiDB-lite"/>
    </source>
</evidence>
<evidence type="ECO:0008006" key="5">
    <source>
        <dbReference type="Google" id="ProtNLM"/>
    </source>
</evidence>
<feature type="transmembrane region" description="Helical" evidence="2">
    <location>
        <begin position="21"/>
        <end position="43"/>
    </location>
</feature>
<feature type="compositionally biased region" description="Low complexity" evidence="1">
    <location>
        <begin position="144"/>
        <end position="157"/>
    </location>
</feature>
<feature type="compositionally biased region" description="Low complexity" evidence="1">
    <location>
        <begin position="179"/>
        <end position="197"/>
    </location>
</feature>
<evidence type="ECO:0000313" key="3">
    <source>
        <dbReference type="EMBL" id="MBD7940802.1"/>
    </source>
</evidence>
<feature type="compositionally biased region" description="Pro residues" evidence="1">
    <location>
        <begin position="70"/>
        <end position="87"/>
    </location>
</feature>
<comment type="caution">
    <text evidence="3">The sequence shown here is derived from an EMBL/GenBank/DDBJ whole genome shotgun (WGS) entry which is preliminary data.</text>
</comment>
<feature type="region of interest" description="Disordered" evidence="1">
    <location>
        <begin position="272"/>
        <end position="345"/>
    </location>
</feature>
<sequence length="345" mass="35939">MSVAVLAQLKARRQRPGLRRALTGAASVLMHVVVFGGMAHMAARDKLAQPSTPPPPTIIQVEIQRREILPEPPLRLPQPTPIPTPPRPAERERQIPAPAEAPPRPAPAAAAPQTPAPVPAAAETPRPAAPAQVPAPALAPPAAAPERAPAAPAVVAPIIRRKKDEDEGREGAPAPPAPRLANPAAGAPSAAASGVAGVSDAWRVAPESQADANARALRTSPAGCPATQMLRNGEKLICDERYNERAAEGAERGRITGTGNAGRDARFAREGAREMQRYEESRRPPSGGIGITRPRDCPGSNLGSGCAGDLLDPSMRMDSTQNIRTSRDGPATSATPAPRPPARRQ</sequence>
<protein>
    <recommendedName>
        <fullName evidence="5">Energy transducer TonB</fullName>
    </recommendedName>
</protein>
<name>A0ABR8QZ43_9CAUL</name>
<feature type="compositionally biased region" description="Low complexity" evidence="1">
    <location>
        <begin position="107"/>
        <end position="136"/>
    </location>
</feature>
<feature type="region of interest" description="Disordered" evidence="1">
    <location>
        <begin position="246"/>
        <end position="265"/>
    </location>
</feature>
<feature type="region of interest" description="Disordered" evidence="1">
    <location>
        <begin position="69"/>
        <end position="197"/>
    </location>
</feature>
<gene>
    <name evidence="3" type="ORF">H9656_05305</name>
</gene>
<organism evidence="3 4">
    <name type="scientific">Brevundimonas guildfordensis</name>
    <dbReference type="NCBI Taxonomy" id="2762241"/>
    <lineage>
        <taxon>Bacteria</taxon>
        <taxon>Pseudomonadati</taxon>
        <taxon>Pseudomonadota</taxon>
        <taxon>Alphaproteobacteria</taxon>
        <taxon>Caulobacterales</taxon>
        <taxon>Caulobacteraceae</taxon>
        <taxon>Brevundimonas</taxon>
    </lineage>
</organism>
<keyword evidence="2" id="KW-0812">Transmembrane</keyword>
<keyword evidence="4" id="KW-1185">Reference proteome</keyword>
<evidence type="ECO:0000313" key="4">
    <source>
        <dbReference type="Proteomes" id="UP000638918"/>
    </source>
</evidence>